<keyword evidence="2" id="KW-1185">Reference proteome</keyword>
<organism evidence="1 2">
    <name type="scientific">Pleurotus cornucopiae</name>
    <name type="common">Cornucopia mushroom</name>
    <dbReference type="NCBI Taxonomy" id="5321"/>
    <lineage>
        <taxon>Eukaryota</taxon>
        <taxon>Fungi</taxon>
        <taxon>Dikarya</taxon>
        <taxon>Basidiomycota</taxon>
        <taxon>Agaricomycotina</taxon>
        <taxon>Agaricomycetes</taxon>
        <taxon>Agaricomycetidae</taxon>
        <taxon>Agaricales</taxon>
        <taxon>Pleurotineae</taxon>
        <taxon>Pleurotaceae</taxon>
        <taxon>Pleurotus</taxon>
    </lineage>
</organism>
<accession>A0ACB7JAR2</accession>
<gene>
    <name evidence="1" type="ORF">CCMSSC00406_0000676</name>
</gene>
<protein>
    <submittedName>
        <fullName evidence="1">Uncharacterized protein</fullName>
    </submittedName>
</protein>
<evidence type="ECO:0000313" key="2">
    <source>
        <dbReference type="Proteomes" id="UP000824881"/>
    </source>
</evidence>
<dbReference type="Proteomes" id="UP000824881">
    <property type="component" value="Unassembled WGS sequence"/>
</dbReference>
<reference evidence="1 2" key="1">
    <citation type="journal article" date="2021" name="Appl. Environ. Microbiol.">
        <title>Genetic linkage and physical mapping for an oyster mushroom Pleurotus cornucopiae and QTL analysis for the trait cap color.</title>
        <authorList>
            <person name="Zhang Y."/>
            <person name="Gao W."/>
            <person name="Sonnenberg A."/>
            <person name="Chen Q."/>
            <person name="Zhang J."/>
            <person name="Huang C."/>
        </authorList>
    </citation>
    <scope>NUCLEOTIDE SEQUENCE [LARGE SCALE GENOMIC DNA]</scope>
    <source>
        <strain evidence="1">CCMSSC00406</strain>
    </source>
</reference>
<name>A0ACB7JAR2_PLECO</name>
<comment type="caution">
    <text evidence="1">The sequence shown here is derived from an EMBL/GenBank/DDBJ whole genome shotgun (WGS) entry which is preliminary data.</text>
</comment>
<evidence type="ECO:0000313" key="1">
    <source>
        <dbReference type="EMBL" id="KAG9227678.1"/>
    </source>
</evidence>
<sequence length="326" mass="36189">MGFLSHLKDKFSDRHGQNEQNEDDLPPQWAPAPEKSVKWYPYGILMPLITGQYHNGKLADATDDEYTSAEKFCVEFPPQPPRLLPSAAVDRIKEVGAKAWEIEYPQTSRFVGSITNPSEAKGGPSVCKVETNAKCKDICLMSNLPLMAGMYDGRGKKGFYYEILIKRMDGLVAIGEPYPVWRLPGWNRLSAGLHLDDLRKFFEDPDGGRDYTEALTQVSSGDTVGCGYEFTSGALFFTYNGQRLANAFTGIYLPRHNHDVFAAIGVEGRNDFEINFGAELFRWKEGNEWAWLTEGSVGGQMSGGPSDAGDELPSYNDANSSTAFTY</sequence>
<dbReference type="EMBL" id="WQMT02000001">
    <property type="protein sequence ID" value="KAG9227678.1"/>
    <property type="molecule type" value="Genomic_DNA"/>
</dbReference>
<proteinExistence type="predicted"/>